<dbReference type="EMBL" id="CP011102">
    <property type="protein sequence ID" value="AQY50638.1"/>
    <property type="molecule type" value="Genomic_DNA"/>
</dbReference>
<sequence>MELDPTKSRNGPPSSEKNWNGRSKKPLLLFMEGVKFSRSWPLELDLMKGGNSPLDPTKFVRGRR</sequence>
<gene>
    <name evidence="2" type="ORF">UE46_06055</name>
</gene>
<accession>A0A1S7FT53</accession>
<feature type="region of interest" description="Disordered" evidence="1">
    <location>
        <begin position="1"/>
        <end position="23"/>
    </location>
</feature>
<evidence type="ECO:0000313" key="3">
    <source>
        <dbReference type="Proteomes" id="UP000223060"/>
    </source>
</evidence>
<keyword evidence="3" id="KW-1185">Reference proteome</keyword>
<name>A0A1S7FT53_9LIST</name>
<reference evidence="3" key="1">
    <citation type="submission" date="2015-03" db="EMBL/GenBank/DDBJ databases">
        <authorList>
            <person name="Ferrari E."/>
            <person name="Walter M.C."/>
            <person name="Huptas C."/>
            <person name="Scherer S."/>
            <person name="Mueller-Herbst S."/>
        </authorList>
    </citation>
    <scope>NUCLEOTIDE SEQUENCE [LARGE SCALE GENOMIC DNA]</scope>
    <source>
        <strain evidence="3">LWP01</strain>
    </source>
</reference>
<feature type="compositionally biased region" description="Polar residues" evidence="1">
    <location>
        <begin position="8"/>
        <end position="21"/>
    </location>
</feature>
<dbReference type="KEGG" id="lwi:UE46_06055"/>
<evidence type="ECO:0000313" key="2">
    <source>
        <dbReference type="EMBL" id="AQY50638.1"/>
    </source>
</evidence>
<organism evidence="2 3">
    <name type="scientific">Listeria weihenstephanensis</name>
    <dbReference type="NCBI Taxonomy" id="1006155"/>
    <lineage>
        <taxon>Bacteria</taxon>
        <taxon>Bacillati</taxon>
        <taxon>Bacillota</taxon>
        <taxon>Bacilli</taxon>
        <taxon>Bacillales</taxon>
        <taxon>Listeriaceae</taxon>
        <taxon>Listeria</taxon>
    </lineage>
</organism>
<dbReference type="Proteomes" id="UP000223060">
    <property type="component" value="Chromosome"/>
</dbReference>
<protein>
    <submittedName>
        <fullName evidence="2">Uncharacterized protein</fullName>
    </submittedName>
</protein>
<dbReference type="AlphaFoldDB" id="A0A1S7FT53"/>
<evidence type="ECO:0000256" key="1">
    <source>
        <dbReference type="SAM" id="MobiDB-lite"/>
    </source>
</evidence>
<proteinExistence type="predicted"/>